<dbReference type="AlphaFoldDB" id="A0A8S3YL00"/>
<dbReference type="OrthoDB" id="2377365at2759"/>
<keyword evidence="2" id="KW-0805">Transcription regulation</keyword>
<feature type="non-terminal residue" evidence="9">
    <location>
        <position position="635"/>
    </location>
</feature>
<evidence type="ECO:0000256" key="7">
    <source>
        <dbReference type="SAM" id="Phobius"/>
    </source>
</evidence>
<dbReference type="EMBL" id="CAJHNH020000202">
    <property type="protein sequence ID" value="CAG5116032.1"/>
    <property type="molecule type" value="Genomic_DNA"/>
</dbReference>
<dbReference type="Pfam" id="PF25981">
    <property type="entry name" value="HTH_Cic_C"/>
    <property type="match status" value="1"/>
</dbReference>
<evidence type="ECO:0000256" key="4">
    <source>
        <dbReference type="ARBA" id="ARBA00023163"/>
    </source>
</evidence>
<gene>
    <name evidence="9" type="ORF">CUNI_LOCUS1590</name>
</gene>
<reference evidence="9" key="1">
    <citation type="submission" date="2021-04" db="EMBL/GenBank/DDBJ databases">
        <authorList>
            <consortium name="Molecular Ecology Group"/>
        </authorList>
    </citation>
    <scope>NUCLEOTIDE SEQUENCE</scope>
</reference>
<keyword evidence="5" id="KW-0539">Nucleus</keyword>
<dbReference type="InterPro" id="IPR052412">
    <property type="entry name" value="CC-Dev_Transcription_Reg"/>
</dbReference>
<dbReference type="InterPro" id="IPR058606">
    <property type="entry name" value="HTH_Cic_C"/>
</dbReference>
<dbReference type="PANTHER" id="PTHR13059">
    <property type="entry name" value="HMG-BOX TRANSCRIPTION FACTOR BBX"/>
    <property type="match status" value="1"/>
</dbReference>
<organism evidence="9 10">
    <name type="scientific">Candidula unifasciata</name>
    <dbReference type="NCBI Taxonomy" id="100452"/>
    <lineage>
        <taxon>Eukaryota</taxon>
        <taxon>Metazoa</taxon>
        <taxon>Spiralia</taxon>
        <taxon>Lophotrochozoa</taxon>
        <taxon>Mollusca</taxon>
        <taxon>Gastropoda</taxon>
        <taxon>Heterobranchia</taxon>
        <taxon>Euthyneura</taxon>
        <taxon>Panpulmonata</taxon>
        <taxon>Eupulmonata</taxon>
        <taxon>Stylommatophora</taxon>
        <taxon>Helicina</taxon>
        <taxon>Helicoidea</taxon>
        <taxon>Geomitridae</taxon>
        <taxon>Candidula</taxon>
    </lineage>
</organism>
<keyword evidence="4" id="KW-0804">Transcription</keyword>
<evidence type="ECO:0000256" key="6">
    <source>
        <dbReference type="SAM" id="MobiDB-lite"/>
    </source>
</evidence>
<evidence type="ECO:0000256" key="2">
    <source>
        <dbReference type="ARBA" id="ARBA00023015"/>
    </source>
</evidence>
<dbReference type="GO" id="GO:0000981">
    <property type="term" value="F:DNA-binding transcription factor activity, RNA polymerase II-specific"/>
    <property type="evidence" value="ECO:0007669"/>
    <property type="project" value="TreeGrafter"/>
</dbReference>
<dbReference type="Proteomes" id="UP000678393">
    <property type="component" value="Unassembled WGS sequence"/>
</dbReference>
<protein>
    <recommendedName>
        <fullName evidence="8">Protein capicua homolog-like C-terminal tri-helical domain-containing protein</fullName>
    </recommendedName>
</protein>
<feature type="region of interest" description="Disordered" evidence="6">
    <location>
        <begin position="485"/>
        <end position="525"/>
    </location>
</feature>
<keyword evidence="10" id="KW-1185">Reference proteome</keyword>
<sequence>YILPSLQVQPVQGSKVLQMALPGSTVQPGNFLTVTSTAASGQASPVPPGKIQFRTVVSSAPSTEQVQIPAGAFVQPIVCLSVATPQNIPSLQATPTSIVTQATAIVQGGMRSHQQHVLLPTTQKIQTAMSLTSGGKGDTLQKVHYIPAYVSPVQPGQLLVQSPHPISSPNLVMSQATSSTAASQVHFTSGTLTGPHLHAVSTSGGVPTTQLQIAPKPVHGMTSVQSVPQTANTKMYPGSTIKANTMSVPVEGKAAEIGYISSSNFHTKSNRVKATTAHVPVATECMKTPLSQCHVNSSPMASPASTPAPTPSPTPGMMMMHQVQSVGSPSQSNQFCKLSLLLLFLNIIFFYNNTVSSVTFLIKLLILYLKKKKYYYFINTITSIIFRKHSSFINTVTFTKQKHKPPPLNVPAHVLQPPSATNSPTVASSPRKGIIKKSKDDGMDRVLEQVEFEKHFQCLPKFNPEETVSTTPVAQSPRGIINVYKQKNKTSNLAKEGQDGDSNKLSSESEAATPTPKTPKSGRLEDRRFFGDNFNLDLVSTSAQSAKVFDFEDVNINSPRTPKTPSSPGAFSNRRILDQRRQLVMQLFDEHGLYPTSQATMGFQNKYSEIFPNKTCLQLKIREVRQKMMAVVQVS</sequence>
<evidence type="ECO:0000313" key="9">
    <source>
        <dbReference type="EMBL" id="CAG5116032.1"/>
    </source>
</evidence>
<keyword evidence="7" id="KW-0812">Transmembrane</keyword>
<proteinExistence type="predicted"/>
<feature type="region of interest" description="Disordered" evidence="6">
    <location>
        <begin position="414"/>
        <end position="434"/>
    </location>
</feature>
<evidence type="ECO:0000256" key="5">
    <source>
        <dbReference type="ARBA" id="ARBA00023242"/>
    </source>
</evidence>
<evidence type="ECO:0000259" key="8">
    <source>
        <dbReference type="Pfam" id="PF25981"/>
    </source>
</evidence>
<keyword evidence="7" id="KW-1133">Transmembrane helix</keyword>
<feature type="compositionally biased region" description="Polar residues" evidence="6">
    <location>
        <begin position="418"/>
        <end position="428"/>
    </location>
</feature>
<dbReference type="GO" id="GO:0005634">
    <property type="term" value="C:nucleus"/>
    <property type="evidence" value="ECO:0007669"/>
    <property type="project" value="TreeGrafter"/>
</dbReference>
<dbReference type="GO" id="GO:0000977">
    <property type="term" value="F:RNA polymerase II transcription regulatory region sequence-specific DNA binding"/>
    <property type="evidence" value="ECO:0007669"/>
    <property type="project" value="TreeGrafter"/>
</dbReference>
<evidence type="ECO:0000256" key="3">
    <source>
        <dbReference type="ARBA" id="ARBA00023125"/>
    </source>
</evidence>
<keyword evidence="7" id="KW-0472">Membrane</keyword>
<feature type="domain" description="Protein capicua homolog-like C-terminal tri-helical" evidence="8">
    <location>
        <begin position="575"/>
        <end position="629"/>
    </location>
</feature>
<keyword evidence="1" id="KW-0597">Phosphoprotein</keyword>
<evidence type="ECO:0000256" key="1">
    <source>
        <dbReference type="ARBA" id="ARBA00022553"/>
    </source>
</evidence>
<feature type="transmembrane region" description="Helical" evidence="7">
    <location>
        <begin position="340"/>
        <end position="369"/>
    </location>
</feature>
<feature type="compositionally biased region" description="Polar residues" evidence="6">
    <location>
        <begin position="503"/>
        <end position="512"/>
    </location>
</feature>
<evidence type="ECO:0000313" key="10">
    <source>
        <dbReference type="Proteomes" id="UP000678393"/>
    </source>
</evidence>
<dbReference type="PANTHER" id="PTHR13059:SF13">
    <property type="entry name" value="PROTEIN CAPICUA HOMOLOG"/>
    <property type="match status" value="1"/>
</dbReference>
<name>A0A8S3YL00_9EUPU</name>
<comment type="caution">
    <text evidence="9">The sequence shown here is derived from an EMBL/GenBank/DDBJ whole genome shotgun (WGS) entry which is preliminary data.</text>
</comment>
<keyword evidence="3" id="KW-0238">DNA-binding</keyword>
<accession>A0A8S3YL00</accession>